<reference evidence="17" key="1">
    <citation type="submission" date="2013-03" db="EMBL/GenBank/DDBJ databases">
        <title>The Genome Sequence of Anopheles dirus WRAIR2.</title>
        <authorList>
            <consortium name="The Broad Institute Genomics Platform"/>
            <person name="Neafsey D.E."/>
            <person name="Walton C."/>
            <person name="Walker B."/>
            <person name="Young S.K."/>
            <person name="Zeng Q."/>
            <person name="Gargeya S."/>
            <person name="Fitzgerald M."/>
            <person name="Haas B."/>
            <person name="Abouelleil A."/>
            <person name="Allen A.W."/>
            <person name="Alvarado L."/>
            <person name="Arachchi H.M."/>
            <person name="Berlin A.M."/>
            <person name="Chapman S.B."/>
            <person name="Gainer-Dewar J."/>
            <person name="Goldberg J."/>
            <person name="Griggs A."/>
            <person name="Gujja S."/>
            <person name="Hansen M."/>
            <person name="Howarth C."/>
            <person name="Imamovic A."/>
            <person name="Ireland A."/>
            <person name="Larimer J."/>
            <person name="McCowan C."/>
            <person name="Murphy C."/>
            <person name="Pearson M."/>
            <person name="Poon T.W."/>
            <person name="Priest M."/>
            <person name="Roberts A."/>
            <person name="Saif S."/>
            <person name="Shea T."/>
            <person name="Sisk P."/>
            <person name="Sykes S."/>
            <person name="Wortman J."/>
            <person name="Nusbaum C."/>
            <person name="Birren B."/>
        </authorList>
    </citation>
    <scope>NUCLEOTIDE SEQUENCE [LARGE SCALE GENOMIC DNA]</scope>
    <source>
        <strain evidence="17">WRAIR2</strain>
    </source>
</reference>
<evidence type="ECO:0000256" key="12">
    <source>
        <dbReference type="ARBA" id="ARBA00047930"/>
    </source>
</evidence>
<dbReference type="EC" id="1.14.11.4" evidence="3"/>
<evidence type="ECO:0000256" key="3">
    <source>
        <dbReference type="ARBA" id="ARBA00012264"/>
    </source>
</evidence>
<evidence type="ECO:0000256" key="4">
    <source>
        <dbReference type="ARBA" id="ARBA00022723"/>
    </source>
</evidence>
<dbReference type="GO" id="GO:0008475">
    <property type="term" value="F:procollagen-lysine 5-dioxygenase activity"/>
    <property type="evidence" value="ECO:0007669"/>
    <property type="project" value="UniProtKB-EC"/>
</dbReference>
<keyword evidence="7" id="KW-0847">Vitamin C</keyword>
<dbReference type="Gene3D" id="2.60.120.620">
    <property type="entry name" value="q2cbj1_9rhob like domain"/>
    <property type="match status" value="1"/>
</dbReference>
<feature type="signal peptide" evidence="14">
    <location>
        <begin position="1"/>
        <end position="23"/>
    </location>
</feature>
<evidence type="ECO:0000256" key="14">
    <source>
        <dbReference type="SAM" id="SignalP"/>
    </source>
</evidence>
<dbReference type="Proteomes" id="UP000075884">
    <property type="component" value="Unassembled WGS sequence"/>
</dbReference>
<evidence type="ECO:0000259" key="15">
    <source>
        <dbReference type="PROSITE" id="PS51471"/>
    </source>
</evidence>
<dbReference type="STRING" id="7168.A0A182NQD1"/>
<dbReference type="Pfam" id="PF25342">
    <property type="entry name" value="GT_PLOD"/>
    <property type="match status" value="1"/>
</dbReference>
<proteinExistence type="predicted"/>
<dbReference type="AlphaFoldDB" id="A0A182NQD1"/>
<keyword evidence="9" id="KW-0560">Oxidoreductase</keyword>
<dbReference type="InterPro" id="IPR050757">
    <property type="entry name" value="Collagen_mod_GT25"/>
</dbReference>
<protein>
    <recommendedName>
        <fullName evidence="3">procollagen-lysine 5-dioxygenase</fullName>
        <ecNumber evidence="3">1.14.11.4</ecNumber>
    </recommendedName>
</protein>
<sequence length="1257" mass="132466">MLESMKAMVCVLALAAVLAVAHCAPYQIAYLIPVDAPVARVARAAQFSGSAANAGAQSFNAGGFPGFGGFSGSAANAASQSFTSGGGFPGHGGLSGSAASAGAQSFSGGAGGFPGFGGFSGSAANAGAQSFSALWKMKSFVVFAAAILATVTAAPYQLILLDEADLPIAPIRVVRNAPGGGLSGSAANAGAQSFNQGGFGGFPGHGGGFGGLSGSAANAGAQSFTQGASGGHGGFPGGFGGLSGSAANAGSQSFTQGGGGHGGFGGGLAGSAANAGTQSFTQGGGGHGGFGGSAANAGAQSFTQGAGGGHGGFPGFGGFSGSAANAASQTFTAGGGHGGFGGGLAGSAANAVSYNMKTFSGLLVLVAAVAMVSCAPVQEGNTRVVRQVGGFGGSGSAANAGAQSFNQGFGGFPGGHGGHGGFGGFSGSAASAGSQSFTSGGGFPGHGGFSGSAANAGAQSFSQGGGAFPGFGGASGSAAGAGSQSVPFAKVSKGDKDAKGHKKKSLVTSESSGKNITDRSNGYGYPCHCEMASFFFKCAWAAFVVLALRSLASAADVAATKDPIIFTVASNSTEGYTRYLRSAKHYGLTVTTLGMGKPWLGGNMKSVGGGYKINLLREALKPYRAEKDRLVLFTDSYDVLFLASWAKIQEKFASFEASIVFGAEGFCWPDESLKTSYPPLEGRGMRFLNSGLFMGYADKVYKLLKTPSKDTEDDQLYYTKAYLDEELRRELNIKLDHMATLFQNLNGVEEQVVLTREPAEKEATLANSEYSTKPAIVHGNGPSKLTLNSYANYLAGAFVDGECKSVLEDRLTLGEDAELPLVTMALFVEKPTPFLEEWFERITKLNYPTDRLDVLVHSSVAYHAATVKAFLDRQEGRYRSLKLIDHDADFTETAARTFATKHCELRGCEYLFVVDSEGHLDDANLLRSLMEANRNVIAPVLTRPEKVWSNFWGALSGQGFYARSNDYMDIVGRKLLGLWNVPFISIAYLMKRSILPEVSYELLETDPDMALCWHFRAKGIFMHVINMEQYGHLIDTEYFDMTRTHPDFYQLFNNQHDWEERYLPPNYKEQLDPAFVPKQPCPDVYWFAIGSERFCDDLREIVEAFGEWSDGSHSDKRLQGGYEAVPTRDIHMNQVGLEQVWLKFLQLYVRPLQEKVFIGYFHDPPRSLMNFVVRYRPDEQPSLRPHHDSSTYTINIALNSAGADYEGGGCRFLRYNCSVTDTRKGWMLLHPGRLTHFHEGLLTTKGTRYIMISFVDP</sequence>
<evidence type="ECO:0000256" key="6">
    <source>
        <dbReference type="ARBA" id="ARBA00022824"/>
    </source>
</evidence>
<dbReference type="GO" id="GO:0005506">
    <property type="term" value="F:iron ion binding"/>
    <property type="evidence" value="ECO:0007669"/>
    <property type="project" value="InterPro"/>
</dbReference>
<dbReference type="GO" id="GO:0005783">
    <property type="term" value="C:endoplasmic reticulum"/>
    <property type="evidence" value="ECO:0007669"/>
    <property type="project" value="UniProtKB-SubCell"/>
</dbReference>
<dbReference type="SMART" id="SM00702">
    <property type="entry name" value="P4Hc"/>
    <property type="match status" value="1"/>
</dbReference>
<reference evidence="16" key="2">
    <citation type="submission" date="2020-05" db="UniProtKB">
        <authorList>
            <consortium name="EnsemblMetazoa"/>
        </authorList>
    </citation>
    <scope>IDENTIFICATION</scope>
    <source>
        <strain evidence="16">WRAIR2</strain>
    </source>
</reference>
<feature type="region of interest" description="Disordered" evidence="13">
    <location>
        <begin position="491"/>
        <end position="513"/>
    </location>
</feature>
<comment type="catalytic activity">
    <reaction evidence="12">
        <text>L-lysyl-[collagen] + 2-oxoglutarate + O2 = (5R)-5-hydroxy-L-lysyl-[collagen] + succinate + CO2</text>
        <dbReference type="Rhea" id="RHEA:16569"/>
        <dbReference type="Rhea" id="RHEA-COMP:12751"/>
        <dbReference type="Rhea" id="RHEA-COMP:12752"/>
        <dbReference type="ChEBI" id="CHEBI:15379"/>
        <dbReference type="ChEBI" id="CHEBI:16526"/>
        <dbReference type="ChEBI" id="CHEBI:16810"/>
        <dbReference type="ChEBI" id="CHEBI:29969"/>
        <dbReference type="ChEBI" id="CHEBI:30031"/>
        <dbReference type="ChEBI" id="CHEBI:133442"/>
        <dbReference type="EC" id="1.14.11.4"/>
    </reaction>
</comment>
<evidence type="ECO:0000256" key="1">
    <source>
        <dbReference type="ARBA" id="ARBA00001961"/>
    </source>
</evidence>
<dbReference type="InterPro" id="IPR005123">
    <property type="entry name" value="Oxoglu/Fe-dep_dioxygenase_dom"/>
</dbReference>
<dbReference type="VEuPathDB" id="VectorBase:ADIR009866"/>
<dbReference type="InterPro" id="IPR029044">
    <property type="entry name" value="Nucleotide-diphossugar_trans"/>
</dbReference>
<comment type="cofactor">
    <cofactor evidence="1">
        <name>L-ascorbate</name>
        <dbReference type="ChEBI" id="CHEBI:38290"/>
    </cofactor>
</comment>
<evidence type="ECO:0000313" key="16">
    <source>
        <dbReference type="EnsemblMetazoa" id="ADIR009866-PA"/>
    </source>
</evidence>
<evidence type="ECO:0000256" key="8">
    <source>
        <dbReference type="ARBA" id="ARBA00022964"/>
    </source>
</evidence>
<evidence type="ECO:0000256" key="5">
    <source>
        <dbReference type="ARBA" id="ARBA00022729"/>
    </source>
</evidence>
<feature type="chain" id="PRO_5008130224" description="procollagen-lysine 5-dioxygenase" evidence="14">
    <location>
        <begin position="24"/>
        <end position="1257"/>
    </location>
</feature>
<feature type="domain" description="Fe2OG dioxygenase" evidence="15">
    <location>
        <begin position="1164"/>
        <end position="1257"/>
    </location>
</feature>
<name>A0A182NQD1_9DIPT</name>
<evidence type="ECO:0000256" key="2">
    <source>
        <dbReference type="ARBA" id="ARBA00004240"/>
    </source>
</evidence>
<evidence type="ECO:0000256" key="13">
    <source>
        <dbReference type="SAM" id="MobiDB-lite"/>
    </source>
</evidence>
<accession>A0A182NQD1</accession>
<evidence type="ECO:0000313" key="17">
    <source>
        <dbReference type="Proteomes" id="UP000075884"/>
    </source>
</evidence>
<dbReference type="FunFam" id="2.60.120.620:FF:000026">
    <property type="entry name" value="Procollagen-lysine,2-oxoglutarate 5-dioxygenase"/>
    <property type="match status" value="1"/>
</dbReference>
<evidence type="ECO:0000256" key="7">
    <source>
        <dbReference type="ARBA" id="ARBA00022896"/>
    </source>
</evidence>
<keyword evidence="10" id="KW-0408">Iron</keyword>
<dbReference type="InterPro" id="IPR057589">
    <property type="entry name" value="GT_PLOD"/>
</dbReference>
<dbReference type="Pfam" id="PF03171">
    <property type="entry name" value="2OG-FeII_Oxy"/>
    <property type="match status" value="1"/>
</dbReference>
<organism evidence="16 17">
    <name type="scientific">Anopheles dirus</name>
    <dbReference type="NCBI Taxonomy" id="7168"/>
    <lineage>
        <taxon>Eukaryota</taxon>
        <taxon>Metazoa</taxon>
        <taxon>Ecdysozoa</taxon>
        <taxon>Arthropoda</taxon>
        <taxon>Hexapoda</taxon>
        <taxon>Insecta</taxon>
        <taxon>Pterygota</taxon>
        <taxon>Neoptera</taxon>
        <taxon>Endopterygota</taxon>
        <taxon>Diptera</taxon>
        <taxon>Nematocera</taxon>
        <taxon>Culicoidea</taxon>
        <taxon>Culicidae</taxon>
        <taxon>Anophelinae</taxon>
        <taxon>Anopheles</taxon>
    </lineage>
</organism>
<keyword evidence="17" id="KW-1185">Reference proteome</keyword>
<dbReference type="InterPro" id="IPR006620">
    <property type="entry name" value="Pro_4_hyd_alph"/>
</dbReference>
<keyword evidence="4" id="KW-0479">Metal-binding</keyword>
<keyword evidence="11" id="KW-0325">Glycoprotein</keyword>
<dbReference type="SUPFAM" id="SSF53448">
    <property type="entry name" value="Nucleotide-diphospho-sugar transferases"/>
    <property type="match status" value="1"/>
</dbReference>
<dbReference type="PROSITE" id="PS51471">
    <property type="entry name" value="FE2OG_OXY"/>
    <property type="match status" value="1"/>
</dbReference>
<evidence type="ECO:0000256" key="9">
    <source>
        <dbReference type="ARBA" id="ARBA00023002"/>
    </source>
</evidence>
<dbReference type="InterPro" id="IPR044861">
    <property type="entry name" value="IPNS-like_FE2OG_OXY"/>
</dbReference>
<evidence type="ECO:0000256" key="11">
    <source>
        <dbReference type="ARBA" id="ARBA00023180"/>
    </source>
</evidence>
<evidence type="ECO:0000256" key="10">
    <source>
        <dbReference type="ARBA" id="ARBA00023004"/>
    </source>
</evidence>
<dbReference type="PANTHER" id="PTHR10730">
    <property type="entry name" value="PROCOLLAGEN-LYSINE,2-OXOGLUTARATE 5-DIOXYGENASE/GLYCOSYLTRANSFERASE 25 FAMILY MEMBER"/>
    <property type="match status" value="1"/>
</dbReference>
<dbReference type="GO" id="GO:0031418">
    <property type="term" value="F:L-ascorbic acid binding"/>
    <property type="evidence" value="ECO:0007669"/>
    <property type="project" value="UniProtKB-KW"/>
</dbReference>
<keyword evidence="5 14" id="KW-0732">Signal</keyword>
<keyword evidence="8" id="KW-0223">Dioxygenase</keyword>
<dbReference type="EnsemblMetazoa" id="ADIR009866-RA">
    <property type="protein sequence ID" value="ADIR009866-PA"/>
    <property type="gene ID" value="ADIR009866"/>
</dbReference>
<dbReference type="PANTHER" id="PTHR10730:SF45">
    <property type="entry name" value="PROCOLLAGEN-LYSINE,2-OXOGLUTARATE 5-DIOXYGENASE"/>
    <property type="match status" value="1"/>
</dbReference>
<comment type="subcellular location">
    <subcellularLocation>
        <location evidence="2">Endoplasmic reticulum</location>
    </subcellularLocation>
</comment>
<keyword evidence="6" id="KW-0256">Endoplasmic reticulum</keyword>